<evidence type="ECO:0000259" key="8">
    <source>
        <dbReference type="Pfam" id="PF00177"/>
    </source>
</evidence>
<proteinExistence type="inferred from homology"/>
<evidence type="ECO:0000256" key="7">
    <source>
        <dbReference type="HAMAP-Rule" id="MF_00480"/>
    </source>
</evidence>
<keyword evidence="3 7" id="KW-0699">rRNA-binding</keyword>
<evidence type="ECO:0000256" key="3">
    <source>
        <dbReference type="ARBA" id="ARBA00022730"/>
    </source>
</evidence>
<dbReference type="InterPro" id="IPR005717">
    <property type="entry name" value="Ribosomal_uS7_bac/org-type"/>
</dbReference>
<evidence type="ECO:0000256" key="1">
    <source>
        <dbReference type="ARBA" id="ARBA00007151"/>
    </source>
</evidence>
<comment type="similarity">
    <text evidence="1 7">Belongs to the universal ribosomal protein uS7 family.</text>
</comment>
<evidence type="ECO:0000256" key="2">
    <source>
        <dbReference type="ARBA" id="ARBA00022555"/>
    </source>
</evidence>
<dbReference type="PIRSF" id="PIRSF002122">
    <property type="entry name" value="RPS7p_RPS7a_RPS5e_RPS7o"/>
    <property type="match status" value="1"/>
</dbReference>
<dbReference type="NCBIfam" id="TIGR01029">
    <property type="entry name" value="rpsG_bact"/>
    <property type="match status" value="1"/>
</dbReference>
<protein>
    <recommendedName>
        <fullName evidence="7">Small ribosomal subunit protein uS7</fullName>
    </recommendedName>
</protein>
<name>A0ABZ0UPD3_9RICK</name>
<keyword evidence="6 7" id="KW-0687">Ribonucleoprotein</keyword>
<dbReference type="PANTHER" id="PTHR11205">
    <property type="entry name" value="RIBOSOMAL PROTEIN S7"/>
    <property type="match status" value="1"/>
</dbReference>
<dbReference type="InterPro" id="IPR036823">
    <property type="entry name" value="Ribosomal_uS7_dom_sf"/>
</dbReference>
<keyword evidence="5 7" id="KW-0689">Ribosomal protein</keyword>
<comment type="subunit">
    <text evidence="7">Part of the 30S ribosomal subunit. Contacts proteins S9 and S11.</text>
</comment>
<comment type="function">
    <text evidence="7">One of the primary rRNA binding proteins, it binds directly to 16S rRNA where it nucleates assembly of the head domain of the 30S subunit. Is located at the subunit interface close to the decoding center, probably blocks exit of the E-site tRNA.</text>
</comment>
<dbReference type="InterPro" id="IPR000235">
    <property type="entry name" value="Ribosomal_uS7"/>
</dbReference>
<dbReference type="EMBL" id="CP110343">
    <property type="protein sequence ID" value="WPX97522.1"/>
    <property type="molecule type" value="Genomic_DNA"/>
</dbReference>
<dbReference type="GO" id="GO:0005840">
    <property type="term" value="C:ribosome"/>
    <property type="evidence" value="ECO:0007669"/>
    <property type="project" value="UniProtKB-KW"/>
</dbReference>
<accession>A0ABZ0UPD3</accession>
<evidence type="ECO:0000313" key="9">
    <source>
        <dbReference type="EMBL" id="WPX97522.1"/>
    </source>
</evidence>
<dbReference type="RefSeq" id="WP_323722184.1">
    <property type="nucleotide sequence ID" value="NZ_CP110343.1"/>
</dbReference>
<evidence type="ECO:0000313" key="10">
    <source>
        <dbReference type="Proteomes" id="UP001325140"/>
    </source>
</evidence>
<gene>
    <name evidence="7" type="primary">rpsG</name>
    <name evidence="9" type="ORF">Fokcrypt_00027</name>
</gene>
<evidence type="ECO:0000256" key="4">
    <source>
        <dbReference type="ARBA" id="ARBA00022884"/>
    </source>
</evidence>
<dbReference type="HAMAP" id="MF_00480_B">
    <property type="entry name" value="Ribosomal_uS7_B"/>
    <property type="match status" value="1"/>
</dbReference>
<keyword evidence="4 7" id="KW-0694">RNA-binding</keyword>
<feature type="domain" description="Small ribosomal subunit protein uS7" evidence="8">
    <location>
        <begin position="2"/>
        <end position="150"/>
    </location>
</feature>
<dbReference type="Pfam" id="PF00177">
    <property type="entry name" value="Ribosomal_S7"/>
    <property type="match status" value="1"/>
</dbReference>
<reference evidence="9" key="1">
    <citation type="submission" date="2022-10" db="EMBL/GenBank/DDBJ databases">
        <title>Host association and intracellularity evolved multiple times independently in the Rickettsiales.</title>
        <authorList>
            <person name="Castelli M."/>
            <person name="Nardi T."/>
            <person name="Gammuto L."/>
            <person name="Bellinzona G."/>
            <person name="Sabaneyeva E."/>
            <person name="Potekhin A."/>
            <person name="Serra V."/>
            <person name="Petroni G."/>
            <person name="Sassera D."/>
        </authorList>
    </citation>
    <scope>NUCLEOTIDE SEQUENCE [LARGE SCALE GENOMIC DNA]</scope>
    <source>
        <strain evidence="9">US_Bl 11III1</strain>
    </source>
</reference>
<dbReference type="SUPFAM" id="SSF47973">
    <property type="entry name" value="Ribosomal protein S7"/>
    <property type="match status" value="1"/>
</dbReference>
<evidence type="ECO:0000256" key="6">
    <source>
        <dbReference type="ARBA" id="ARBA00023274"/>
    </source>
</evidence>
<keyword evidence="10" id="KW-1185">Reference proteome</keyword>
<dbReference type="CDD" id="cd14869">
    <property type="entry name" value="uS7_Bacteria"/>
    <property type="match status" value="1"/>
</dbReference>
<keyword evidence="2 7" id="KW-0820">tRNA-binding</keyword>
<dbReference type="Gene3D" id="1.10.455.10">
    <property type="entry name" value="Ribosomal protein S7 domain"/>
    <property type="match status" value="1"/>
</dbReference>
<evidence type="ECO:0000256" key="5">
    <source>
        <dbReference type="ARBA" id="ARBA00022980"/>
    </source>
</evidence>
<dbReference type="InterPro" id="IPR023798">
    <property type="entry name" value="Ribosomal_uS7_dom"/>
</dbReference>
<dbReference type="Proteomes" id="UP001325140">
    <property type="component" value="Chromosome"/>
</dbReference>
<organism evidence="9 10">
    <name type="scientific">Candidatus Fokinia crypta</name>
    <dbReference type="NCBI Taxonomy" id="1920990"/>
    <lineage>
        <taxon>Bacteria</taxon>
        <taxon>Pseudomonadati</taxon>
        <taxon>Pseudomonadota</taxon>
        <taxon>Alphaproteobacteria</taxon>
        <taxon>Rickettsiales</taxon>
        <taxon>Candidatus Midichloriaceae</taxon>
        <taxon>Candidatus Fokinia</taxon>
    </lineage>
</organism>
<sequence length="157" mass="18148">MSRRSRAKIRQIPKDHRYSDSVVQRFINYMMHDGLKAKAQFITYEAMEEVAESKKIEPLVMFSECIEKSRPLVEVRSKRVGGATYQVPHEVSLRRGIALAMRWIISEARNNRKRGGMKASLAACFAEIVESRGTVLKKREEVHKMAEANRAFAHLKW</sequence>